<evidence type="ECO:0000256" key="1">
    <source>
        <dbReference type="SAM" id="MobiDB-lite"/>
    </source>
</evidence>
<feature type="domain" description="Myb/SANT-like DNA-binding" evidence="2">
    <location>
        <begin position="37"/>
        <end position="103"/>
    </location>
</feature>
<comment type="caution">
    <text evidence="3">The sequence shown here is derived from an EMBL/GenBank/DDBJ whole genome shotgun (WGS) entry which is preliminary data.</text>
</comment>
<name>A0AA88HYN4_ARTSF</name>
<feature type="region of interest" description="Disordered" evidence="1">
    <location>
        <begin position="162"/>
        <end position="191"/>
    </location>
</feature>
<organism evidence="3 4">
    <name type="scientific">Artemia franciscana</name>
    <name type="common">Brine shrimp</name>
    <name type="synonym">Artemia sanfranciscana</name>
    <dbReference type="NCBI Taxonomy" id="6661"/>
    <lineage>
        <taxon>Eukaryota</taxon>
        <taxon>Metazoa</taxon>
        <taxon>Ecdysozoa</taxon>
        <taxon>Arthropoda</taxon>
        <taxon>Crustacea</taxon>
        <taxon>Branchiopoda</taxon>
        <taxon>Anostraca</taxon>
        <taxon>Artemiidae</taxon>
        <taxon>Artemia</taxon>
    </lineage>
</organism>
<evidence type="ECO:0000313" key="3">
    <source>
        <dbReference type="EMBL" id="KAK2718519.1"/>
    </source>
</evidence>
<dbReference type="EMBL" id="JAVRJZ010000009">
    <property type="protein sequence ID" value="KAK2718519.1"/>
    <property type="molecule type" value="Genomic_DNA"/>
</dbReference>
<dbReference type="Proteomes" id="UP001187531">
    <property type="component" value="Unassembled WGS sequence"/>
</dbReference>
<dbReference type="AlphaFoldDB" id="A0AA88HYN4"/>
<sequence>MSQLSKTKQVRQEMCRYHLDILALSKKTKKHREEDKKAVQLLLSLVKTNWEALNDAKTAKKEIWSEIGKDMETKGFNLGDTPETKVSQKWRNLWALYKGYVKKLESVTGAGLETLEDTPPYIDEIRDIVGQSLAVHPSFVADSCGLDPSEYSSKNFSERLANRGGASIEGQGGSSSFLETEIGRDVSAADG</sequence>
<protein>
    <recommendedName>
        <fullName evidence="2">Myb/SANT-like DNA-binding domain-containing protein</fullName>
    </recommendedName>
</protein>
<reference evidence="3" key="1">
    <citation type="submission" date="2023-07" db="EMBL/GenBank/DDBJ databases">
        <title>Chromosome-level genome assembly of Artemia franciscana.</title>
        <authorList>
            <person name="Jo E."/>
        </authorList>
    </citation>
    <scope>NUCLEOTIDE SEQUENCE</scope>
    <source>
        <tissue evidence="3">Whole body</tissue>
    </source>
</reference>
<dbReference type="Pfam" id="PF13837">
    <property type="entry name" value="Myb_DNA-bind_4"/>
    <property type="match status" value="1"/>
</dbReference>
<dbReference type="InterPro" id="IPR044822">
    <property type="entry name" value="Myb_DNA-bind_4"/>
</dbReference>
<gene>
    <name evidence="3" type="ORF">QYM36_005751</name>
</gene>
<accession>A0AA88HYN4</accession>
<evidence type="ECO:0000259" key="2">
    <source>
        <dbReference type="Pfam" id="PF13837"/>
    </source>
</evidence>
<keyword evidence="4" id="KW-1185">Reference proteome</keyword>
<evidence type="ECO:0000313" key="4">
    <source>
        <dbReference type="Proteomes" id="UP001187531"/>
    </source>
</evidence>
<dbReference type="Gene3D" id="1.10.10.60">
    <property type="entry name" value="Homeodomain-like"/>
    <property type="match status" value="1"/>
</dbReference>
<proteinExistence type="predicted"/>